<keyword evidence="1" id="KW-0732">Signal</keyword>
<feature type="chain" id="PRO_5046780653" description="Alginate export domain-containing protein" evidence="1">
    <location>
        <begin position="33"/>
        <end position="463"/>
    </location>
</feature>
<feature type="signal peptide" evidence="1">
    <location>
        <begin position="1"/>
        <end position="32"/>
    </location>
</feature>
<protein>
    <recommendedName>
        <fullName evidence="4">Alginate export domain-containing protein</fullName>
    </recommendedName>
</protein>
<keyword evidence="3" id="KW-1185">Reference proteome</keyword>
<organism evidence="2 3">
    <name type="scientific">Undibacterium flavidum</name>
    <dbReference type="NCBI Taxonomy" id="2762297"/>
    <lineage>
        <taxon>Bacteria</taxon>
        <taxon>Pseudomonadati</taxon>
        <taxon>Pseudomonadota</taxon>
        <taxon>Betaproteobacteria</taxon>
        <taxon>Burkholderiales</taxon>
        <taxon>Oxalobacteraceae</taxon>
        <taxon>Undibacterium</taxon>
    </lineage>
</organism>
<evidence type="ECO:0000256" key="1">
    <source>
        <dbReference type="SAM" id="SignalP"/>
    </source>
</evidence>
<evidence type="ECO:0008006" key="4">
    <source>
        <dbReference type="Google" id="ProtNLM"/>
    </source>
</evidence>
<evidence type="ECO:0000313" key="3">
    <source>
        <dbReference type="Proteomes" id="UP000624279"/>
    </source>
</evidence>
<comment type="caution">
    <text evidence="2">The sequence shown here is derived from an EMBL/GenBank/DDBJ whole genome shotgun (WGS) entry which is preliminary data.</text>
</comment>
<sequence length="463" mass="52395">MQNPELLRRPVPSALFLFAFVVACLTGLQAHAQEVVGEAKPSVQDKTESKIESISPTWLDLRGNLSLGAWSGDRWLNDQTSFGVAQLQLNIATKFDSAWSFHSNANVSYLGSKDDSADSAKSTSIPKRHSYLRDAYLKWDIERAEWRIGTQVFSWGRADRINPTDNLSARDFTSPFVTDEEQKSGSVASSLSLDLNADTRLQFVVQRVPDGSKQGQVPSARIEAGFPLAFTSRTYDYALRLDQSVSSIDWSVSYFDGVEKVRSLELLQQRGRLLGVQRRYAALQSVGADAATTSGNWGLRGELAYLRFKPENAENAGRLSHWYGVFGVENNLAHFSHIVSNATFGVQYFFRRFAQDPHFANLPDAWRTPLDKLQLANNQLHHWQDGFTVRFAQRLMNDQLDYEIVGMHNFRDGDFVLRPRLNFRYSDSTKWVFGCDLFRGKDHSFFGSLKKNSLAFTELVLIF</sequence>
<reference evidence="2 3" key="1">
    <citation type="submission" date="2020-08" db="EMBL/GenBank/DDBJ databases">
        <title>Novel species isolated from subtropical streams in China.</title>
        <authorList>
            <person name="Lu H."/>
        </authorList>
    </citation>
    <scope>NUCLEOTIDE SEQUENCE [LARGE SCALE GENOMIC DNA]</scope>
    <source>
        <strain evidence="2 3">LX15W</strain>
    </source>
</reference>
<dbReference type="RefSeq" id="WP_186941472.1">
    <property type="nucleotide sequence ID" value="NZ_JACOGA010000006.1"/>
</dbReference>
<evidence type="ECO:0000313" key="2">
    <source>
        <dbReference type="EMBL" id="MBC3873432.1"/>
    </source>
</evidence>
<accession>A0ABR6Y9V8</accession>
<gene>
    <name evidence="2" type="ORF">H8K55_07535</name>
</gene>
<dbReference type="EMBL" id="JACOGA010000006">
    <property type="protein sequence ID" value="MBC3873432.1"/>
    <property type="molecule type" value="Genomic_DNA"/>
</dbReference>
<dbReference type="Proteomes" id="UP000624279">
    <property type="component" value="Unassembled WGS sequence"/>
</dbReference>
<name>A0ABR6Y9V8_9BURK</name>
<proteinExistence type="predicted"/>